<dbReference type="InterPro" id="IPR025481">
    <property type="entry name" value="Cell_Morphogen_C"/>
</dbReference>
<dbReference type="InterPro" id="IPR025614">
    <property type="entry name" value="Cell_morpho_N"/>
</dbReference>
<dbReference type="InterPro" id="IPR039867">
    <property type="entry name" value="Furry/Tao3/Mor2"/>
</dbReference>
<dbReference type="InterPro" id="IPR029473">
    <property type="entry name" value="MOR2-PAG1_mid"/>
</dbReference>
<organism evidence="5 6">
    <name type="scientific">Abeliophyllum distichum</name>
    <dbReference type="NCBI Taxonomy" id="126358"/>
    <lineage>
        <taxon>Eukaryota</taxon>
        <taxon>Viridiplantae</taxon>
        <taxon>Streptophyta</taxon>
        <taxon>Embryophyta</taxon>
        <taxon>Tracheophyta</taxon>
        <taxon>Spermatophyta</taxon>
        <taxon>Magnoliopsida</taxon>
        <taxon>eudicotyledons</taxon>
        <taxon>Gunneridae</taxon>
        <taxon>Pentapetalae</taxon>
        <taxon>asterids</taxon>
        <taxon>lamiids</taxon>
        <taxon>Lamiales</taxon>
        <taxon>Oleaceae</taxon>
        <taxon>Forsythieae</taxon>
        <taxon>Abeliophyllum</taxon>
    </lineage>
</organism>
<gene>
    <name evidence="5" type="ORF">Adt_25377</name>
</gene>
<dbReference type="PANTHER" id="PTHR12295:SF30">
    <property type="entry name" value="PROTEIN FURRY"/>
    <property type="match status" value="1"/>
</dbReference>
<name>A0ABD1SGG4_9LAMI</name>
<evidence type="ECO:0000313" key="5">
    <source>
        <dbReference type="EMBL" id="KAL2499827.1"/>
    </source>
</evidence>
<dbReference type="Pfam" id="PF14222">
    <property type="entry name" value="MOR2-PAG1_N"/>
    <property type="match status" value="1"/>
</dbReference>
<dbReference type="Pfam" id="PF14228">
    <property type="entry name" value="MOR2-PAG1_mid"/>
    <property type="match status" value="1"/>
</dbReference>
<dbReference type="Pfam" id="PF14225">
    <property type="entry name" value="MOR2-PAG1_C"/>
    <property type="match status" value="1"/>
</dbReference>
<dbReference type="SUPFAM" id="SSF48371">
    <property type="entry name" value="ARM repeat"/>
    <property type="match status" value="2"/>
</dbReference>
<feature type="region of interest" description="Disordered" evidence="1">
    <location>
        <begin position="1812"/>
        <end position="1832"/>
    </location>
</feature>
<feature type="region of interest" description="Disordered" evidence="1">
    <location>
        <begin position="1079"/>
        <end position="1098"/>
    </location>
</feature>
<dbReference type="Proteomes" id="UP001604336">
    <property type="component" value="Unassembled WGS sequence"/>
</dbReference>
<comment type="caution">
    <text evidence="5">The sequence shown here is derived from an EMBL/GenBank/DDBJ whole genome shotgun (WGS) entry which is preliminary data.</text>
</comment>
<evidence type="ECO:0000259" key="3">
    <source>
        <dbReference type="Pfam" id="PF14225"/>
    </source>
</evidence>
<feature type="region of interest" description="Disordered" evidence="1">
    <location>
        <begin position="1493"/>
        <end position="1519"/>
    </location>
</feature>
<keyword evidence="6" id="KW-1185">Reference proteome</keyword>
<reference evidence="6" key="1">
    <citation type="submission" date="2024-07" db="EMBL/GenBank/DDBJ databases">
        <title>Two chromosome-level genome assemblies of Korean endemic species Abeliophyllum distichum and Forsythia ovata (Oleaceae).</title>
        <authorList>
            <person name="Jang H."/>
        </authorList>
    </citation>
    <scope>NUCLEOTIDE SEQUENCE [LARGE SCALE GENOMIC DNA]</scope>
</reference>
<proteinExistence type="predicted"/>
<feature type="domain" description="Cell morphogenesis protein N-terminal" evidence="2">
    <location>
        <begin position="85"/>
        <end position="585"/>
    </location>
</feature>
<evidence type="ECO:0000259" key="2">
    <source>
        <dbReference type="Pfam" id="PF14222"/>
    </source>
</evidence>
<dbReference type="InterPro" id="IPR016024">
    <property type="entry name" value="ARM-type_fold"/>
</dbReference>
<evidence type="ECO:0000313" key="6">
    <source>
        <dbReference type="Proteomes" id="UP001604336"/>
    </source>
</evidence>
<evidence type="ECO:0000256" key="1">
    <source>
        <dbReference type="SAM" id="MobiDB-lite"/>
    </source>
</evidence>
<evidence type="ECO:0000259" key="4">
    <source>
        <dbReference type="Pfam" id="PF14228"/>
    </source>
</evidence>
<dbReference type="PANTHER" id="PTHR12295">
    <property type="entry name" value="FURRY-RELATED"/>
    <property type="match status" value="1"/>
</dbReference>
<protein>
    <submittedName>
        <fullName evidence="5">ARM repeat superfamily protein</fullName>
    </submittedName>
</protein>
<dbReference type="EMBL" id="JBFOLK010000007">
    <property type="protein sequence ID" value="KAL2499827.1"/>
    <property type="molecule type" value="Genomic_DNA"/>
</dbReference>
<feature type="domain" description="Cell morphogenesis protein C-terminal" evidence="3">
    <location>
        <begin position="1764"/>
        <end position="2047"/>
    </location>
</feature>
<accession>A0ABD1SGG4</accession>
<feature type="domain" description="Cell morphogenesis central region" evidence="4">
    <location>
        <begin position="621"/>
        <end position="1739"/>
    </location>
</feature>
<sequence length="2153" mass="241213">MKAGSAAKLIVDALLQRFLPLARRRIETAQAQDGQYLRPSDPAYEQVLDSLAMVARHTPVPLLEALLRWRESESPKGANDASTFQRKLAVECIFCSACIRFVECCPQEGLTENLWIGLENFVFDWLINADRVVSQVDYPSLVDLRGLLLDLVAQLLGALSRIRFSSVTERFFMELNTRRIDTSVARSETLSIINGLRYLKLGVKTEGGLNASASFVAKANPLNRTPHKRKSELHHALCNMLSNILAPLADGGKGQWPPTGVEPALTFWYEAVARIRGQLMYWMDKQSKHIAVGYPLVTLLLCLGDPNIFLSNFGPHMEQLYKHLRDKNHRFMALDCLHRVLRFYLSVHGDSQPPNRVWDYLDSVTSQLLTILRKGMLTQDVQHDKLVEFCVTIAEHNLDFAMNHMILELLKQDSPSEAKVIGLRALLAIVMSPTSQHVGLEILHVHNIGHYIPKVKAAIEAILRSCHKTYSQALLTSSRTTIDAVTKEKSQGYLFRSVLKCIPYLIEEVGRSDKITEIIPQHGISIDPGVREEAVQVLNRIVRYLPHRRFAVMRGMANFILRLPDEFPLLIQTSLGRLLELMRFWRACLSDDKVEIDVSDTKRVQRNEAFRKSSFHQPQEAIEFRASEIDAVGLIFLSSVDNQIRHTALELLRCVRALRNDIRERSMNERPDHIFKNEAEPIFIIDVLEENGDDIVQSCYWDSGRPFDLRRESDAVPPDVSLQSILFESPDKNRWARCLSEIVKYAAELCPTSVQEAKLEVIQRLAHITPAELGGKAHQSQDTDNKLEQWLMYAMFACSCPLSSREGGGSAATKELFHLIFPSLKSGSEAHVHAATMALGHSHLEICEVMFSELASFIDEVSLETEGKPKWKSQKSRREELRIHIANIYRTVAEKIWPGMLGRKPVFRLHYLKFIEETTRQILTASAESFQEMQPLRFALASVLRSLAPEFVDSKSEKFDVRTRKRLFDPLLSWSDDTGGTWNQDGVSDYRREVERYKSSQHARSKDSIDKLSFDKELGEQVEAIQWASMNAMASLLYGPCFDDNARKMSGRVISWINSLFIEPAPRAPFGYSPADPRTPSYSKYTGEGGRGVTGRDRHRGGHLRVSLAKLALKNLLLTNLDLFPACIDQCYYSDAAIADGYFSVLAEVYMRQEIPKCEIQRLLSLILYKVVDPSRQIRDDALQMLETLSVREWAEDGVDCSNSYRAAVVGNLPDSYQQFQYKLSCKLAKDHPELSQLLCEEIMQRQLDAVDIIAQHQVLTCMAPWIENLNFWKLKDSGWSERLLKSLYYVTWRHGDQFPDEIEKLWSTIASKPRNISPVLDFLITKGIEDCDSNASAEITGAFATYFSVAKRVSLYLARICPQRTIDHLVYQLAQRMLEDSVEPLRPAANKGDAGGNFVLEFSQVPAVAQITSVVDTQPHMSPLLVRGSLDGPLRNTSGSLSWRTAAVGGRSASGPLSPMPPEMNIVPVTTGRSGQLLPSLVNMSGPLMGVRSSTGSLRSRHVSRDSGDYLIDTPNSGEEGLHSGVGTHGVNAKELQSALQGHQQHSLTQADIALILLAEIAYENDEDFREHLPLLFHVTFVSMDSSEDIVLEHCQHLLVNLLYSLAGRHLELYDVENSDGENKQQVVSLIKYVQSKRGSMMWENEDPSVTRTELPSAALLSALVQSMVDAIFFQGDLRETWGAEALKWAMECTSRHLACRSHQIYRALRPRVTNDACVSLLRCLHRCLGNPVPSVLGSVMEILLTLQVMVENMEPEKVILYPQLFWGCVAMMHTDFVHVYCQVLELFSRVIDRLSFRDTTTENVLLSSMPRDELDSNTSDSSEFQRTESRNVCVPSPSNGKVPAFEGVQPLVLKGLMSTVSHGVSIKVLSRITVPSCDSIFGDAETRLLMHITGLLPWLCLQLSQDAVVGPASPLQQQHQKACSVAANIAIWCRAKSLDELATVFMAYASGEFKGIENLLASVSPLLCNEWFPKHSALAFGHLLRLLEKGPVEYQRVILLMLKALLQHTPMDAAQSPHMYAIVSQLVESTLCWEALSVLEALLQSCSSLPGSHPPEAGSFENGFGGTDEKIFPQTSFKARSGPLQLSSVIGYGAGSTLAGQANINEAGISPRELALQNTRLMLGRVLDSCALGRRRDYRRLVPFVTTAGNP</sequence>